<dbReference type="OrthoDB" id="1441364at2"/>
<reference evidence="2 3" key="1">
    <citation type="submission" date="2016-02" db="EMBL/GenBank/DDBJ databases">
        <title>Ulvibacter sp. LPB0005, isolated from Thais luteostoma.</title>
        <authorList>
            <person name="Shin S.-K."/>
            <person name="Yi H."/>
        </authorList>
    </citation>
    <scope>NUCLEOTIDE SEQUENCE [LARGE SCALE GENOMIC DNA]</scope>
    <source>
        <strain evidence="2 3">LPB0005</strain>
    </source>
</reference>
<evidence type="ECO:0000313" key="3">
    <source>
        <dbReference type="Proteomes" id="UP000077013"/>
    </source>
</evidence>
<proteinExistence type="predicted"/>
<dbReference type="EMBL" id="LRXL01000045">
    <property type="protein sequence ID" value="OAB78026.1"/>
    <property type="molecule type" value="Genomic_DNA"/>
</dbReference>
<dbReference type="STRING" id="1763537.ULVI_11105"/>
<accession>A0A167GY31</accession>
<evidence type="ECO:0000256" key="1">
    <source>
        <dbReference type="SAM" id="SignalP"/>
    </source>
</evidence>
<evidence type="ECO:0008006" key="4">
    <source>
        <dbReference type="Google" id="ProtNLM"/>
    </source>
</evidence>
<dbReference type="RefSeq" id="WP_068592811.1">
    <property type="nucleotide sequence ID" value="NZ_LRXL01000045.1"/>
</dbReference>
<protein>
    <recommendedName>
        <fullName evidence="4">Glutaredoxin domain-containing protein</fullName>
    </recommendedName>
</protein>
<dbReference type="Gene3D" id="3.40.30.10">
    <property type="entry name" value="Glutaredoxin"/>
    <property type="match status" value="1"/>
</dbReference>
<dbReference type="SUPFAM" id="SSF52833">
    <property type="entry name" value="Thioredoxin-like"/>
    <property type="match status" value="1"/>
</dbReference>
<sequence>MRYRIVLLLIVFGVQFQSNAQDKPITIEAETVANRMLLYAVNQTLTDYDAKLEVEGTNFRQSKGKPRWIHVPAASKVHMHNLMLTKGKQPNYTYTLEINDSLSRRALKKPAEAIKIDPKKPILVYRTKNCTTCDALIHSLNNSKYRYTMHDLAEKPAMKEQLSSALPGLDTIATPVISLGGLLYTDLETYDAIIEKLNKEE</sequence>
<feature type="signal peptide" evidence="1">
    <location>
        <begin position="1"/>
        <end position="20"/>
    </location>
</feature>
<gene>
    <name evidence="2" type="ORF">ULVI_11105</name>
</gene>
<keyword evidence="1" id="KW-0732">Signal</keyword>
<dbReference type="InterPro" id="IPR036249">
    <property type="entry name" value="Thioredoxin-like_sf"/>
</dbReference>
<feature type="chain" id="PRO_5007887236" description="Glutaredoxin domain-containing protein" evidence="1">
    <location>
        <begin position="21"/>
        <end position="201"/>
    </location>
</feature>
<evidence type="ECO:0000313" key="2">
    <source>
        <dbReference type="EMBL" id="OAB78026.1"/>
    </source>
</evidence>
<dbReference type="AlphaFoldDB" id="A0A167GY31"/>
<name>A0A167GY31_9FLAO</name>
<organism evidence="2 3">
    <name type="scientific">Cochleicola gelatinilyticus</name>
    <dbReference type="NCBI Taxonomy" id="1763537"/>
    <lineage>
        <taxon>Bacteria</taxon>
        <taxon>Pseudomonadati</taxon>
        <taxon>Bacteroidota</taxon>
        <taxon>Flavobacteriia</taxon>
        <taxon>Flavobacteriales</taxon>
        <taxon>Flavobacteriaceae</taxon>
        <taxon>Cochleicola</taxon>
    </lineage>
</organism>
<dbReference type="Proteomes" id="UP000077013">
    <property type="component" value="Unassembled WGS sequence"/>
</dbReference>
<keyword evidence="3" id="KW-1185">Reference proteome</keyword>
<comment type="caution">
    <text evidence="2">The sequence shown here is derived from an EMBL/GenBank/DDBJ whole genome shotgun (WGS) entry which is preliminary data.</text>
</comment>